<sequence length="218" mass="22855">MRVLPVLAVLAAVAAGCANPVQGSATWPGDRLQRAILTAADFPPGVTYDLLEDQSDTPDGAGGPPPMLSEPTGCTDGLTKVITASAERGPGSALRYLVAYDGARILVTVLSWPLDLDGLAAEAARCASFEAFFDPSSDGIPMTTTPLDQGRPDVLAYRQTLRLGGEESSVYYWFANAGRSAVFAVAFPTPNPAISVKAALPQTFLELAGRQTDRLGTR</sequence>
<gene>
    <name evidence="2" type="ORF">BEL07_03380</name>
</gene>
<evidence type="ECO:0000313" key="2">
    <source>
        <dbReference type="EMBL" id="OFJ55261.1"/>
    </source>
</evidence>
<feature type="region of interest" description="Disordered" evidence="1">
    <location>
        <begin position="48"/>
        <end position="71"/>
    </location>
</feature>
<evidence type="ECO:0008006" key="4">
    <source>
        <dbReference type="Google" id="ProtNLM"/>
    </source>
</evidence>
<accession>A0A1E8QAH4</accession>
<keyword evidence="3" id="KW-1185">Reference proteome</keyword>
<proteinExistence type="predicted"/>
<evidence type="ECO:0000256" key="1">
    <source>
        <dbReference type="SAM" id="MobiDB-lite"/>
    </source>
</evidence>
<organism evidence="2 3">
    <name type="scientific">Mycolicibacterium grossiae</name>
    <dbReference type="NCBI Taxonomy" id="1552759"/>
    <lineage>
        <taxon>Bacteria</taxon>
        <taxon>Bacillati</taxon>
        <taxon>Actinomycetota</taxon>
        <taxon>Actinomycetes</taxon>
        <taxon>Mycobacteriales</taxon>
        <taxon>Mycobacteriaceae</taxon>
        <taxon>Mycolicibacterium</taxon>
    </lineage>
</organism>
<dbReference type="Proteomes" id="UP000178953">
    <property type="component" value="Unassembled WGS sequence"/>
</dbReference>
<protein>
    <recommendedName>
        <fullName evidence="4">DUF5642 domain-containing protein</fullName>
    </recommendedName>
</protein>
<dbReference type="PROSITE" id="PS51257">
    <property type="entry name" value="PROKAR_LIPOPROTEIN"/>
    <property type="match status" value="1"/>
</dbReference>
<name>A0A1E8QAH4_9MYCO</name>
<comment type="caution">
    <text evidence="2">The sequence shown here is derived from an EMBL/GenBank/DDBJ whole genome shotgun (WGS) entry which is preliminary data.</text>
</comment>
<reference evidence="2 3" key="1">
    <citation type="submission" date="2016-09" db="EMBL/GenBank/DDBJ databases">
        <title>genome sequence of Mycobacterium sp. 739 SCH.</title>
        <authorList>
            <person name="Greninger A.L."/>
            <person name="Qin X."/>
            <person name="Jerome K."/>
            <person name="Vora S."/>
            <person name="Quinn K."/>
        </authorList>
    </citation>
    <scope>NUCLEOTIDE SEQUENCE [LARGE SCALE GENOMIC DNA]</scope>
    <source>
        <strain evidence="2 3">SCH</strain>
    </source>
</reference>
<dbReference type="EMBL" id="MCHX01000005">
    <property type="protein sequence ID" value="OFJ55261.1"/>
    <property type="molecule type" value="Genomic_DNA"/>
</dbReference>
<evidence type="ECO:0000313" key="3">
    <source>
        <dbReference type="Proteomes" id="UP000178953"/>
    </source>
</evidence>
<dbReference type="AlphaFoldDB" id="A0A1E8QAH4"/>